<dbReference type="SUPFAM" id="SSF53098">
    <property type="entry name" value="Ribonuclease H-like"/>
    <property type="match status" value="1"/>
</dbReference>
<dbReference type="Pfam" id="PF00628">
    <property type="entry name" value="PHD"/>
    <property type="match status" value="1"/>
</dbReference>
<dbReference type="Gene3D" id="3.30.40.10">
    <property type="entry name" value="Zinc/RING finger domain, C3HC4 (zinc finger)"/>
    <property type="match status" value="1"/>
</dbReference>
<feature type="domain" description="PHD-type" evidence="5">
    <location>
        <begin position="77"/>
        <end position="132"/>
    </location>
</feature>
<dbReference type="Proteomes" id="UP000749559">
    <property type="component" value="Unassembled WGS sequence"/>
</dbReference>
<dbReference type="Gene3D" id="3.30.420.10">
    <property type="entry name" value="Ribonuclease H-like superfamily/Ribonuclease H"/>
    <property type="match status" value="1"/>
</dbReference>
<evidence type="ECO:0000259" key="6">
    <source>
        <dbReference type="PROSITE" id="PS50879"/>
    </source>
</evidence>
<dbReference type="InterPro" id="IPR013083">
    <property type="entry name" value="Znf_RING/FYVE/PHD"/>
</dbReference>
<dbReference type="InterPro" id="IPR012337">
    <property type="entry name" value="RNaseH-like_sf"/>
</dbReference>
<dbReference type="InterPro" id="IPR019787">
    <property type="entry name" value="Znf_PHD-finger"/>
</dbReference>
<sequence length="158" mass="18360">MYKWASKGWVGVKKVERWKLLFKSIRENNINIKWTHVRGHSGIHGNEQADQLAKRGLAKNTNTQCENNEKNNSITPSPSCPYCKELDNDYMIQCNKCIKWIHYVCTKLPAYEIAQYKTKVRRQYVCEACCADNDDNDEIKLILKNAENTKANTNEVNM</sequence>
<organism evidence="7 8">
    <name type="scientific">Owenia fusiformis</name>
    <name type="common">Polychaete worm</name>
    <dbReference type="NCBI Taxonomy" id="6347"/>
    <lineage>
        <taxon>Eukaryota</taxon>
        <taxon>Metazoa</taxon>
        <taxon>Spiralia</taxon>
        <taxon>Lophotrochozoa</taxon>
        <taxon>Annelida</taxon>
        <taxon>Polychaeta</taxon>
        <taxon>Sedentaria</taxon>
        <taxon>Canalipalpata</taxon>
        <taxon>Sabellida</taxon>
        <taxon>Oweniida</taxon>
        <taxon>Oweniidae</taxon>
        <taxon>Owenia</taxon>
    </lineage>
</organism>
<dbReference type="InterPro" id="IPR011011">
    <property type="entry name" value="Znf_FYVE_PHD"/>
</dbReference>
<keyword evidence="8" id="KW-1185">Reference proteome</keyword>
<dbReference type="OrthoDB" id="407198at2759"/>
<evidence type="ECO:0008006" key="9">
    <source>
        <dbReference type="Google" id="ProtNLM"/>
    </source>
</evidence>
<keyword evidence="2 4" id="KW-0863">Zinc-finger</keyword>
<name>A0A8S4P132_OWEFU</name>
<gene>
    <name evidence="7" type="ORF">OFUS_LOCUS13598</name>
</gene>
<keyword evidence="3" id="KW-0862">Zinc</keyword>
<evidence type="ECO:0000313" key="8">
    <source>
        <dbReference type="Proteomes" id="UP000749559"/>
    </source>
</evidence>
<dbReference type="InterPro" id="IPR001965">
    <property type="entry name" value="Znf_PHD"/>
</dbReference>
<keyword evidence="1" id="KW-0479">Metal-binding</keyword>
<dbReference type="EMBL" id="CAIIXF020000007">
    <property type="protein sequence ID" value="CAH1787986.1"/>
    <property type="molecule type" value="Genomic_DNA"/>
</dbReference>
<dbReference type="InterPro" id="IPR036397">
    <property type="entry name" value="RNaseH_sf"/>
</dbReference>
<protein>
    <recommendedName>
        <fullName evidence="9">RNase H type-1 domain-containing protein</fullName>
    </recommendedName>
</protein>
<evidence type="ECO:0000256" key="4">
    <source>
        <dbReference type="PROSITE-ProRule" id="PRU00146"/>
    </source>
</evidence>
<dbReference type="SMART" id="SM00249">
    <property type="entry name" value="PHD"/>
    <property type="match status" value="1"/>
</dbReference>
<dbReference type="SUPFAM" id="SSF57903">
    <property type="entry name" value="FYVE/PHD zinc finger"/>
    <property type="match status" value="1"/>
</dbReference>
<evidence type="ECO:0000313" key="7">
    <source>
        <dbReference type="EMBL" id="CAH1787986.1"/>
    </source>
</evidence>
<feature type="non-terminal residue" evidence="7">
    <location>
        <position position="158"/>
    </location>
</feature>
<evidence type="ECO:0000256" key="3">
    <source>
        <dbReference type="ARBA" id="ARBA00022833"/>
    </source>
</evidence>
<dbReference type="PROSITE" id="PS50879">
    <property type="entry name" value="RNASE_H_1"/>
    <property type="match status" value="1"/>
</dbReference>
<reference evidence="7" key="1">
    <citation type="submission" date="2022-03" db="EMBL/GenBank/DDBJ databases">
        <authorList>
            <person name="Martin C."/>
        </authorList>
    </citation>
    <scope>NUCLEOTIDE SEQUENCE</scope>
</reference>
<comment type="caution">
    <text evidence="7">The sequence shown here is derived from an EMBL/GenBank/DDBJ whole genome shotgun (WGS) entry which is preliminary data.</text>
</comment>
<dbReference type="GO" id="GO:0008270">
    <property type="term" value="F:zinc ion binding"/>
    <property type="evidence" value="ECO:0007669"/>
    <property type="project" value="UniProtKB-KW"/>
</dbReference>
<dbReference type="InterPro" id="IPR002156">
    <property type="entry name" value="RNaseH_domain"/>
</dbReference>
<evidence type="ECO:0000256" key="2">
    <source>
        <dbReference type="ARBA" id="ARBA00022771"/>
    </source>
</evidence>
<accession>A0A8S4P132</accession>
<dbReference type="PROSITE" id="PS50016">
    <property type="entry name" value="ZF_PHD_2"/>
    <property type="match status" value="1"/>
</dbReference>
<dbReference type="GO" id="GO:0004523">
    <property type="term" value="F:RNA-DNA hybrid ribonuclease activity"/>
    <property type="evidence" value="ECO:0007669"/>
    <property type="project" value="InterPro"/>
</dbReference>
<dbReference type="AlphaFoldDB" id="A0A8S4P132"/>
<dbReference type="GO" id="GO:0003676">
    <property type="term" value="F:nucleic acid binding"/>
    <property type="evidence" value="ECO:0007669"/>
    <property type="project" value="InterPro"/>
</dbReference>
<proteinExistence type="predicted"/>
<evidence type="ECO:0000259" key="5">
    <source>
        <dbReference type="PROSITE" id="PS50016"/>
    </source>
</evidence>
<feature type="domain" description="RNase H type-1" evidence="6">
    <location>
        <begin position="1"/>
        <end position="58"/>
    </location>
</feature>
<dbReference type="Pfam" id="PF00075">
    <property type="entry name" value="RNase_H"/>
    <property type="match status" value="1"/>
</dbReference>
<evidence type="ECO:0000256" key="1">
    <source>
        <dbReference type="ARBA" id="ARBA00022723"/>
    </source>
</evidence>